<dbReference type="GO" id="GO:0017148">
    <property type="term" value="P:negative regulation of translation"/>
    <property type="evidence" value="ECO:0007669"/>
    <property type="project" value="TreeGrafter"/>
</dbReference>
<dbReference type="InterPro" id="IPR036899">
    <property type="entry name" value="Ribosomal_uL13_sf"/>
</dbReference>
<keyword evidence="3 4" id="KW-0687">Ribonucleoprotein</keyword>
<proteinExistence type="inferred from homology"/>
<keyword evidence="2 4" id="KW-0689">Ribosomal protein</keyword>
<evidence type="ECO:0000256" key="2">
    <source>
        <dbReference type="ARBA" id="ARBA00022980"/>
    </source>
</evidence>
<dbReference type="EMBL" id="BTGB01000009">
    <property type="protein sequence ID" value="GMM48788.1"/>
    <property type="molecule type" value="Genomic_DNA"/>
</dbReference>
<gene>
    <name evidence="5" type="ORF">DAPK24_053860</name>
</gene>
<dbReference type="CDD" id="cd00392">
    <property type="entry name" value="Ribosomal_L13"/>
    <property type="match status" value="1"/>
</dbReference>
<protein>
    <submittedName>
        <fullName evidence="5">Mitochondrial 54S ribosomal protein YmL23</fullName>
    </submittedName>
</protein>
<dbReference type="PANTHER" id="PTHR11545:SF2">
    <property type="entry name" value="LARGE RIBOSOMAL SUBUNIT PROTEIN UL13M"/>
    <property type="match status" value="1"/>
</dbReference>
<keyword evidence="6" id="KW-1185">Reference proteome</keyword>
<dbReference type="PROSITE" id="PS00783">
    <property type="entry name" value="RIBOSOMAL_L13"/>
    <property type="match status" value="1"/>
</dbReference>
<evidence type="ECO:0000256" key="4">
    <source>
        <dbReference type="RuleBase" id="RU003877"/>
    </source>
</evidence>
<comment type="similarity">
    <text evidence="1 4">Belongs to the universal ribosomal protein uL13 family.</text>
</comment>
<dbReference type="PIRSF" id="PIRSF002181">
    <property type="entry name" value="Ribosomal_L13"/>
    <property type="match status" value="1"/>
</dbReference>
<name>A0AAV5RCA1_PICKL</name>
<dbReference type="InterPro" id="IPR005823">
    <property type="entry name" value="Ribosomal_uL13_bac-type"/>
</dbReference>
<dbReference type="Gene3D" id="3.90.1180.10">
    <property type="entry name" value="Ribosomal protein L13"/>
    <property type="match status" value="1"/>
</dbReference>
<dbReference type="InterPro" id="IPR005822">
    <property type="entry name" value="Ribosomal_uL13"/>
</dbReference>
<dbReference type="HAMAP" id="MF_01366">
    <property type="entry name" value="Ribosomal_uL13"/>
    <property type="match status" value="1"/>
</dbReference>
<dbReference type="Proteomes" id="UP001378960">
    <property type="component" value="Unassembled WGS sequence"/>
</dbReference>
<sequence length="176" mass="19926">MSNHIGSAGLALVRTWHHVDIAADQRTLGRLATQIALVLIGKHKPITHPTEDAGDYVVISNAQYLKITGRKLTDKTYWSHTTRPGSGMATPMNKIINDFGHSEIIKRAVSRMLPKDRHRKNRLDRLKIFDGSNHPYKQNIIAWADESDKVAKAIEENKIRESKINEFNNLLNSKVL</sequence>
<dbReference type="GO" id="GO:0006412">
    <property type="term" value="P:translation"/>
    <property type="evidence" value="ECO:0007669"/>
    <property type="project" value="InterPro"/>
</dbReference>
<comment type="caution">
    <text evidence="5">The sequence shown here is derived from an EMBL/GenBank/DDBJ whole genome shotgun (WGS) entry which is preliminary data.</text>
</comment>
<dbReference type="AlphaFoldDB" id="A0AAV5RCA1"/>
<dbReference type="GO" id="GO:0005762">
    <property type="term" value="C:mitochondrial large ribosomal subunit"/>
    <property type="evidence" value="ECO:0007669"/>
    <property type="project" value="TreeGrafter"/>
</dbReference>
<dbReference type="SUPFAM" id="SSF52161">
    <property type="entry name" value="Ribosomal protein L13"/>
    <property type="match status" value="1"/>
</dbReference>
<reference evidence="5 6" key="1">
    <citation type="journal article" date="2023" name="Elife">
        <title>Identification of key yeast species and microbe-microbe interactions impacting larval growth of Drosophila in the wild.</title>
        <authorList>
            <person name="Mure A."/>
            <person name="Sugiura Y."/>
            <person name="Maeda R."/>
            <person name="Honda K."/>
            <person name="Sakurai N."/>
            <person name="Takahashi Y."/>
            <person name="Watada M."/>
            <person name="Katoh T."/>
            <person name="Gotoh A."/>
            <person name="Gotoh Y."/>
            <person name="Taniguchi I."/>
            <person name="Nakamura K."/>
            <person name="Hayashi T."/>
            <person name="Katayama T."/>
            <person name="Uemura T."/>
            <person name="Hattori Y."/>
        </authorList>
    </citation>
    <scope>NUCLEOTIDE SEQUENCE [LARGE SCALE GENOMIC DNA]</scope>
    <source>
        <strain evidence="5 6">PK-24</strain>
    </source>
</reference>
<organism evidence="5 6">
    <name type="scientific">Pichia kluyveri</name>
    <name type="common">Yeast</name>
    <dbReference type="NCBI Taxonomy" id="36015"/>
    <lineage>
        <taxon>Eukaryota</taxon>
        <taxon>Fungi</taxon>
        <taxon>Dikarya</taxon>
        <taxon>Ascomycota</taxon>
        <taxon>Saccharomycotina</taxon>
        <taxon>Pichiomycetes</taxon>
        <taxon>Pichiales</taxon>
        <taxon>Pichiaceae</taxon>
        <taxon>Pichia</taxon>
    </lineage>
</organism>
<evidence type="ECO:0000313" key="5">
    <source>
        <dbReference type="EMBL" id="GMM48788.1"/>
    </source>
</evidence>
<evidence type="ECO:0000313" key="6">
    <source>
        <dbReference type="Proteomes" id="UP001378960"/>
    </source>
</evidence>
<accession>A0AAV5RCA1</accession>
<dbReference type="NCBIfam" id="TIGR01066">
    <property type="entry name" value="rplM_bact"/>
    <property type="match status" value="1"/>
</dbReference>
<evidence type="ECO:0000256" key="1">
    <source>
        <dbReference type="ARBA" id="ARBA00006227"/>
    </source>
</evidence>
<dbReference type="GO" id="GO:0003735">
    <property type="term" value="F:structural constituent of ribosome"/>
    <property type="evidence" value="ECO:0007669"/>
    <property type="project" value="InterPro"/>
</dbReference>
<dbReference type="InterPro" id="IPR023563">
    <property type="entry name" value="Ribosomal_uL13_CS"/>
</dbReference>
<dbReference type="GO" id="GO:0003729">
    <property type="term" value="F:mRNA binding"/>
    <property type="evidence" value="ECO:0007669"/>
    <property type="project" value="TreeGrafter"/>
</dbReference>
<evidence type="ECO:0000256" key="3">
    <source>
        <dbReference type="ARBA" id="ARBA00023274"/>
    </source>
</evidence>
<dbReference type="Pfam" id="PF00572">
    <property type="entry name" value="Ribosomal_L13"/>
    <property type="match status" value="1"/>
</dbReference>
<dbReference type="PANTHER" id="PTHR11545">
    <property type="entry name" value="RIBOSOMAL PROTEIN L13"/>
    <property type="match status" value="1"/>
</dbReference>